<keyword evidence="4" id="KW-1185">Reference proteome</keyword>
<gene>
    <name evidence="2" type="ORF">GPM918_LOCUS25885</name>
    <name evidence="3" type="ORF">SRO942_LOCUS25949</name>
</gene>
<reference evidence="2" key="1">
    <citation type="submission" date="2021-02" db="EMBL/GenBank/DDBJ databases">
        <authorList>
            <person name="Nowell W R."/>
        </authorList>
    </citation>
    <scope>NUCLEOTIDE SEQUENCE</scope>
</reference>
<dbReference type="Proteomes" id="UP000681722">
    <property type="component" value="Unassembled WGS sequence"/>
</dbReference>
<dbReference type="PROSITE" id="PS50024">
    <property type="entry name" value="SEA"/>
    <property type="match status" value="1"/>
</dbReference>
<dbReference type="OrthoDB" id="10032627at2759"/>
<evidence type="ECO:0000313" key="3">
    <source>
        <dbReference type="EMBL" id="CAF4011784.1"/>
    </source>
</evidence>
<evidence type="ECO:0000313" key="4">
    <source>
        <dbReference type="Proteomes" id="UP000663829"/>
    </source>
</evidence>
<comment type="caution">
    <text evidence="2">The sequence shown here is derived from an EMBL/GenBank/DDBJ whole genome shotgun (WGS) entry which is preliminary data.</text>
</comment>
<evidence type="ECO:0000313" key="2">
    <source>
        <dbReference type="EMBL" id="CAF1245825.1"/>
    </source>
</evidence>
<dbReference type="Proteomes" id="UP000663829">
    <property type="component" value="Unassembled WGS sequence"/>
</dbReference>
<name>A0A814ZNC7_9BILA</name>
<dbReference type="EMBL" id="CAJOBC010012365">
    <property type="protein sequence ID" value="CAF4011784.1"/>
    <property type="molecule type" value="Genomic_DNA"/>
</dbReference>
<dbReference type="EMBL" id="CAJNOQ010010210">
    <property type="protein sequence ID" value="CAF1245825.1"/>
    <property type="molecule type" value="Genomic_DNA"/>
</dbReference>
<accession>A0A814ZNC7</accession>
<protein>
    <recommendedName>
        <fullName evidence="1">SEA domain-containing protein</fullName>
    </recommendedName>
</protein>
<dbReference type="InterPro" id="IPR000082">
    <property type="entry name" value="SEA_dom"/>
</dbReference>
<organism evidence="2 4">
    <name type="scientific">Didymodactylos carnosus</name>
    <dbReference type="NCBI Taxonomy" id="1234261"/>
    <lineage>
        <taxon>Eukaryota</taxon>
        <taxon>Metazoa</taxon>
        <taxon>Spiralia</taxon>
        <taxon>Gnathifera</taxon>
        <taxon>Rotifera</taxon>
        <taxon>Eurotatoria</taxon>
        <taxon>Bdelloidea</taxon>
        <taxon>Philodinida</taxon>
        <taxon>Philodinidae</taxon>
        <taxon>Didymodactylos</taxon>
    </lineage>
</organism>
<feature type="domain" description="SEA" evidence="1">
    <location>
        <begin position="129"/>
        <end position="175"/>
    </location>
</feature>
<sequence length="175" mass="19611">LKKFQIKPDSNLRAFGNSDGFIEIEIVVEASKPIGVWATDIGPSNIPIGFYGSMNCRGGSTNKAGFDIKIKRDGITKWIVYPRSRPFGNNNYQPTEKGFKLSQEFTNTLFNQIELTMPLNQYLDTHCIKSASFGSTLRVSYNDQTSPDLTCPIDNEKLATLYTLVGDLIKKLYIN</sequence>
<feature type="non-terminal residue" evidence="2">
    <location>
        <position position="1"/>
    </location>
</feature>
<proteinExistence type="predicted"/>
<evidence type="ECO:0000259" key="1">
    <source>
        <dbReference type="PROSITE" id="PS50024"/>
    </source>
</evidence>
<dbReference type="AlphaFoldDB" id="A0A814ZNC7"/>